<reference evidence="2" key="1">
    <citation type="submission" date="2021-01" db="EMBL/GenBank/DDBJ databases">
        <authorList>
            <person name="Corre E."/>
            <person name="Pelletier E."/>
            <person name="Niang G."/>
            <person name="Scheremetjew M."/>
            <person name="Finn R."/>
            <person name="Kale V."/>
            <person name="Holt S."/>
            <person name="Cochrane G."/>
            <person name="Meng A."/>
            <person name="Brown T."/>
            <person name="Cohen L."/>
        </authorList>
    </citation>
    <scope>NUCLEOTIDE SEQUENCE</scope>
    <source>
        <strain evidence="2">GSO104</strain>
    </source>
</reference>
<feature type="compositionally biased region" description="Polar residues" evidence="1">
    <location>
        <begin position="1"/>
        <end position="18"/>
    </location>
</feature>
<dbReference type="AlphaFoldDB" id="A0A7S4V0U5"/>
<sequence length="638" mass="69588">MLLSSSRNAARPATSTITARVGKQKNPLLTRPLSSCAVAAGLRQRGEQYQRQNVPTNNSSSLQLSLCRYYSKSAQSFSTTSNSATTTTTAKVGADGKATTTATSTSVAAVTTTDTTINDDGVATTSNLDEILAIASMRARQISEFTRKTTRKTSIQREETTKMICSSSIAADGMSIIPNSAAAEKEAVEAADALLALTSSPTFVNVVASREEPHDPHHDLSALHSAFLSVTTWCCSVCLHAAETAAVNSSTTSNTHTRTLHQKLIELTERAAQLRLPLHLPLYSQIANALSTASCIEGKKAINISNENLSNSLMDLIKTMKHSLDISGPIDSIFYSKPLLNLVKYGQIRGAIDFMKGMMKEEEGFHHESGILKIEYNVIIELLSMMEKRAMSDMKNGTQTLNESDAMELALLLQEAATAQHEHQNKDSLADKDGVDDNNIDNKLTLSGIDPSNTAKLIEMIIAAASPQSSTDFDDDDFDEYDDDDDENNEFSEDVTNETMEAIRHAAARNSKEEGQGPIKTGENIDEAVSSTNSPSAMTPDVHIVSDKDFEEFNLMNYVYMRSNTPSSLSNSDNSTSLAQKFDLPDISSQLVRLNKGNEIKFTAEYEHSLLEEILDENDDGTYLMDQEDDDDDDDGYI</sequence>
<organism evidence="2">
    <name type="scientific">Ditylum brightwellii</name>
    <dbReference type="NCBI Taxonomy" id="49249"/>
    <lineage>
        <taxon>Eukaryota</taxon>
        <taxon>Sar</taxon>
        <taxon>Stramenopiles</taxon>
        <taxon>Ochrophyta</taxon>
        <taxon>Bacillariophyta</taxon>
        <taxon>Mediophyceae</taxon>
        <taxon>Lithodesmiophycidae</taxon>
        <taxon>Lithodesmiales</taxon>
        <taxon>Lithodesmiaceae</taxon>
        <taxon>Ditylum</taxon>
    </lineage>
</organism>
<feature type="region of interest" description="Disordered" evidence="1">
    <location>
        <begin position="617"/>
        <end position="638"/>
    </location>
</feature>
<evidence type="ECO:0000256" key="1">
    <source>
        <dbReference type="SAM" id="MobiDB-lite"/>
    </source>
</evidence>
<feature type="region of interest" description="Disordered" evidence="1">
    <location>
        <begin position="78"/>
        <end position="98"/>
    </location>
</feature>
<feature type="region of interest" description="Disordered" evidence="1">
    <location>
        <begin position="418"/>
        <end position="437"/>
    </location>
</feature>
<dbReference type="EMBL" id="HBNS01014431">
    <property type="protein sequence ID" value="CAE4600932.1"/>
    <property type="molecule type" value="Transcribed_RNA"/>
</dbReference>
<gene>
    <name evidence="2" type="ORF">DBRI00130_LOCUS11621</name>
</gene>
<protein>
    <submittedName>
        <fullName evidence="2">Uncharacterized protein</fullName>
    </submittedName>
</protein>
<feature type="compositionally biased region" description="Acidic residues" evidence="1">
    <location>
        <begin position="472"/>
        <end position="496"/>
    </location>
</feature>
<feature type="region of interest" description="Disordered" evidence="1">
    <location>
        <begin position="1"/>
        <end position="25"/>
    </location>
</feature>
<accession>A0A7S4V0U5</accession>
<feature type="compositionally biased region" description="Basic and acidic residues" evidence="1">
    <location>
        <begin position="420"/>
        <end position="435"/>
    </location>
</feature>
<name>A0A7S4V0U5_9STRA</name>
<proteinExistence type="predicted"/>
<evidence type="ECO:0000313" key="2">
    <source>
        <dbReference type="EMBL" id="CAE4600932.1"/>
    </source>
</evidence>
<feature type="region of interest" description="Disordered" evidence="1">
    <location>
        <begin position="468"/>
        <end position="540"/>
    </location>
</feature>